<dbReference type="GO" id="GO:0006508">
    <property type="term" value="P:proteolysis"/>
    <property type="evidence" value="ECO:0007669"/>
    <property type="project" value="UniProtKB-UniRule"/>
</dbReference>
<dbReference type="AlphaFoldDB" id="A0A1H5U624"/>
<evidence type="ECO:0000256" key="5">
    <source>
        <dbReference type="ARBA" id="ARBA00015611"/>
    </source>
</evidence>
<dbReference type="Gene3D" id="3.30.2010.30">
    <property type="match status" value="1"/>
</dbReference>
<dbReference type="RefSeq" id="WP_103871188.1">
    <property type="nucleotide sequence ID" value="NZ_FNUY01000001.1"/>
</dbReference>
<evidence type="ECO:0000313" key="17">
    <source>
        <dbReference type="EMBL" id="SEF69747.1"/>
    </source>
</evidence>
<keyword evidence="10" id="KW-0862">Zinc</keyword>
<dbReference type="InterPro" id="IPR012779">
    <property type="entry name" value="Peptidase_M1_pepN"/>
</dbReference>
<evidence type="ECO:0000259" key="13">
    <source>
        <dbReference type="Pfam" id="PF01433"/>
    </source>
</evidence>
<dbReference type="Pfam" id="PF17900">
    <property type="entry name" value="Peptidase_M1_N"/>
    <property type="match status" value="1"/>
</dbReference>
<dbReference type="Proteomes" id="UP000236743">
    <property type="component" value="Unassembled WGS sequence"/>
</dbReference>
<evidence type="ECO:0000256" key="3">
    <source>
        <dbReference type="ARBA" id="ARBA00010136"/>
    </source>
</evidence>
<dbReference type="InterPro" id="IPR027268">
    <property type="entry name" value="Peptidase_M4/M1_CTD_sf"/>
</dbReference>
<evidence type="ECO:0000256" key="8">
    <source>
        <dbReference type="ARBA" id="ARBA00022723"/>
    </source>
</evidence>
<dbReference type="Pfam" id="PF17432">
    <property type="entry name" value="DUF3458_C"/>
    <property type="match status" value="1"/>
</dbReference>
<dbReference type="InterPro" id="IPR038438">
    <property type="entry name" value="PepN_Ig-like_sf"/>
</dbReference>
<dbReference type="Pfam" id="PF11940">
    <property type="entry name" value="DUF3458"/>
    <property type="match status" value="1"/>
</dbReference>
<feature type="domain" description="Peptidase M1 alanyl aminopeptidase Ig-like fold" evidence="14">
    <location>
        <begin position="451"/>
        <end position="552"/>
    </location>
</feature>
<protein>
    <recommendedName>
        <fullName evidence="5 12">Aminopeptidase N</fullName>
        <ecNumber evidence="4 12">3.4.11.2</ecNumber>
    </recommendedName>
</protein>
<keyword evidence="11" id="KW-0482">Metalloprotease</keyword>
<evidence type="ECO:0000256" key="2">
    <source>
        <dbReference type="ARBA" id="ARBA00001947"/>
    </source>
</evidence>
<name>A0A1H5U624_9HYPH</name>
<evidence type="ECO:0000256" key="10">
    <source>
        <dbReference type="ARBA" id="ARBA00022833"/>
    </source>
</evidence>
<dbReference type="InterPro" id="IPR001930">
    <property type="entry name" value="Peptidase_M1"/>
</dbReference>
<dbReference type="Gene3D" id="2.60.40.1840">
    <property type="match status" value="1"/>
</dbReference>
<comment type="similarity">
    <text evidence="3">Belongs to the peptidase M1 family.</text>
</comment>
<evidence type="ECO:0000256" key="6">
    <source>
        <dbReference type="ARBA" id="ARBA00022438"/>
    </source>
</evidence>
<dbReference type="Gene3D" id="2.60.40.1730">
    <property type="entry name" value="tricorn interacting facor f3 domain"/>
    <property type="match status" value="1"/>
</dbReference>
<dbReference type="SUPFAM" id="SSF63737">
    <property type="entry name" value="Leukotriene A4 hydrolase N-terminal domain"/>
    <property type="match status" value="1"/>
</dbReference>
<dbReference type="InterPro" id="IPR035414">
    <property type="entry name" value="Peptidase_M1_pepN_Ig-like"/>
</dbReference>
<dbReference type="InterPro" id="IPR042097">
    <property type="entry name" value="Aminopeptidase_N-like_N_sf"/>
</dbReference>
<dbReference type="Gene3D" id="1.10.390.10">
    <property type="entry name" value="Neutral Protease Domain 2"/>
    <property type="match status" value="1"/>
</dbReference>
<evidence type="ECO:0000256" key="9">
    <source>
        <dbReference type="ARBA" id="ARBA00022801"/>
    </source>
</evidence>
<sequence length="881" mass="95696">MRTDDAPLIRLEDYRPSDWLIDTVDLDISLHPHQTQVRALLGLRPNPAGQPGAPLVLDGDDLTLGRVQLDGAALDDAAYSATSQALTVHAPPQRGFTLTIETTLDPAVNTKLMGLYRSSKVYCTQCEADGFRRITYFLDRPDVMSVYTVRLEAAKAEAPVLLSNGNLVAAGEVAGSDRHFAVWHDPHPKPAYLFALVGGALDKVREDYVTADGHKVELAVYVEPGKAGRAGWAMDSLRRCMRWDEAVFGRNYDLDVFNVVAVSDFNMGAMENKGLNIFNDKYVLADPQTATDGDYASIEAIIAHEYFHNWTGNRITCRDWFQLCLKEGLTVFRDQEFSSDERSRSVKRIADVRTLRTTQFSEDAGPLAHPVRPRAYKEINNFYTPTVYEKGAEVIRMLKTLIGEDAFRAGMDLYFERCDGTAATIEEFLACFAESSGKDLGHFARWYEQAGTPTIVATGRYDAAARSYTLDLAQTTPPTPGQPEKQPVVLPVSLGLVGKAGDIPLKTGSNAYAGDGLIVLDQPSVSVTFTDVMEPPIPSLLRGFSAPVRLELDLADADLLRLFSADSDSFNRWQALQSVATRALVSAGRKGADQRALSATAGALAGALDDFLREQALADPAFAAQVLRLPALADIAREIGGDVDPSAIHAAHRSLAATIGTPLVPVLLELREALGTGGHYKPDATSAGRRALRNEMLGLIAIADPARGTQLAESQFAESDNLTDRLAALAAMTLIPGAAREQLIERFAKTYADEPLVLDKWLMAQALIAEAGTLERVKSLMQHPAFSLGNPNRVRSLIGGFAANLTQFNRPDGAGYGFVADIVIALDRSNPQVASRLLGSFKSWRMLEPGRKALAEQALAMVARTPNLSRDVSDIAERALA</sequence>
<evidence type="ECO:0000256" key="7">
    <source>
        <dbReference type="ARBA" id="ARBA00022670"/>
    </source>
</evidence>
<dbReference type="Gene3D" id="1.25.50.10">
    <property type="entry name" value="Peptidase M1, alanyl aminopeptidase, C-terminal domain"/>
    <property type="match status" value="1"/>
</dbReference>
<proteinExistence type="inferred from homology"/>
<evidence type="ECO:0000313" key="18">
    <source>
        <dbReference type="Proteomes" id="UP000236743"/>
    </source>
</evidence>
<keyword evidence="6 17" id="KW-0031">Aminopeptidase</keyword>
<dbReference type="InterPro" id="IPR037144">
    <property type="entry name" value="Peptidase_M1_pepN_C_sf"/>
</dbReference>
<evidence type="ECO:0000256" key="12">
    <source>
        <dbReference type="NCBIfam" id="TIGR02414"/>
    </source>
</evidence>
<dbReference type="GO" id="GO:0008270">
    <property type="term" value="F:zinc ion binding"/>
    <property type="evidence" value="ECO:0007669"/>
    <property type="project" value="InterPro"/>
</dbReference>
<dbReference type="PANTHER" id="PTHR46322">
    <property type="entry name" value="PUROMYCIN-SENSITIVE AMINOPEPTIDASE"/>
    <property type="match status" value="1"/>
</dbReference>
<comment type="catalytic activity">
    <reaction evidence="1">
        <text>Release of an N-terminal amino acid, Xaa-|-Yaa- from a peptide, amide or arylamide. Xaa is preferably Ala, but may be most amino acids including Pro (slow action). When a terminal hydrophobic residue is followed by a prolyl residue, the two may be released as an intact Xaa-Pro dipeptide.</text>
        <dbReference type="EC" id="3.4.11.2"/>
    </reaction>
</comment>
<dbReference type="FunFam" id="3.30.2010.30:FF:000002">
    <property type="entry name" value="Putative aminopeptidase N"/>
    <property type="match status" value="1"/>
</dbReference>
<dbReference type="InterPro" id="IPR024601">
    <property type="entry name" value="Peptidase_M1_pepN_C"/>
</dbReference>
<dbReference type="Pfam" id="PF01433">
    <property type="entry name" value="Peptidase_M1"/>
    <property type="match status" value="1"/>
</dbReference>
<dbReference type="SUPFAM" id="SSF55486">
    <property type="entry name" value="Metalloproteases ('zincins'), catalytic domain"/>
    <property type="match status" value="1"/>
</dbReference>
<dbReference type="EC" id="3.4.11.2" evidence="4 12"/>
<dbReference type="PRINTS" id="PR00756">
    <property type="entry name" value="ALADIPTASE"/>
</dbReference>
<evidence type="ECO:0000259" key="16">
    <source>
        <dbReference type="Pfam" id="PF17900"/>
    </source>
</evidence>
<dbReference type="FunFam" id="2.60.40.1840:FF:000001">
    <property type="entry name" value="Aminopeptidase N"/>
    <property type="match status" value="1"/>
</dbReference>
<keyword evidence="18" id="KW-1185">Reference proteome</keyword>
<dbReference type="InterPro" id="IPR014782">
    <property type="entry name" value="Peptidase_M1_dom"/>
</dbReference>
<dbReference type="GO" id="GO:0016285">
    <property type="term" value="F:alanyl aminopeptidase activity"/>
    <property type="evidence" value="ECO:0007669"/>
    <property type="project" value="UniProtKB-EC"/>
</dbReference>
<keyword evidence="7" id="KW-0645">Protease</keyword>
<gene>
    <name evidence="17" type="ORF">SAMN04488115_101885</name>
</gene>
<evidence type="ECO:0000256" key="4">
    <source>
        <dbReference type="ARBA" id="ARBA00012564"/>
    </source>
</evidence>
<keyword evidence="8" id="KW-0479">Metal-binding</keyword>
<reference evidence="17 18" key="1">
    <citation type="submission" date="2016-10" db="EMBL/GenBank/DDBJ databases">
        <authorList>
            <person name="de Groot N.N."/>
        </authorList>
    </citation>
    <scope>NUCLEOTIDE SEQUENCE [LARGE SCALE GENOMIC DNA]</scope>
    <source>
        <strain evidence="17 18">DSM 26656</strain>
    </source>
</reference>
<comment type="cofactor">
    <cofactor evidence="2">
        <name>Zn(2+)</name>
        <dbReference type="ChEBI" id="CHEBI:29105"/>
    </cofactor>
</comment>
<dbReference type="NCBIfam" id="TIGR02414">
    <property type="entry name" value="pepN_proteo"/>
    <property type="match status" value="1"/>
</dbReference>
<evidence type="ECO:0000259" key="15">
    <source>
        <dbReference type="Pfam" id="PF17432"/>
    </source>
</evidence>
<feature type="domain" description="Peptidase M1 alanyl aminopeptidase C-terminal" evidence="15">
    <location>
        <begin position="556"/>
        <end position="881"/>
    </location>
</feature>
<dbReference type="PANTHER" id="PTHR46322:SF1">
    <property type="entry name" value="PUROMYCIN-SENSITIVE AMINOPEPTIDASE"/>
    <property type="match status" value="1"/>
</dbReference>
<evidence type="ECO:0000259" key="14">
    <source>
        <dbReference type="Pfam" id="PF11940"/>
    </source>
</evidence>
<organism evidence="17 18">
    <name type="scientific">Bosea lathyri</name>
    <dbReference type="NCBI Taxonomy" id="1036778"/>
    <lineage>
        <taxon>Bacteria</taxon>
        <taxon>Pseudomonadati</taxon>
        <taxon>Pseudomonadota</taxon>
        <taxon>Alphaproteobacteria</taxon>
        <taxon>Hyphomicrobiales</taxon>
        <taxon>Boseaceae</taxon>
        <taxon>Bosea</taxon>
    </lineage>
</organism>
<dbReference type="OrthoDB" id="100605at2"/>
<feature type="domain" description="Peptidase M1 membrane alanine aminopeptidase" evidence="13">
    <location>
        <begin position="232"/>
        <end position="445"/>
    </location>
</feature>
<keyword evidence="9" id="KW-0378">Hydrolase</keyword>
<accession>A0A1H5U624</accession>
<evidence type="ECO:0000256" key="11">
    <source>
        <dbReference type="ARBA" id="ARBA00023049"/>
    </source>
</evidence>
<dbReference type="EMBL" id="FNUY01000001">
    <property type="protein sequence ID" value="SEF69747.1"/>
    <property type="molecule type" value="Genomic_DNA"/>
</dbReference>
<dbReference type="GO" id="GO:0008237">
    <property type="term" value="F:metallopeptidase activity"/>
    <property type="evidence" value="ECO:0007669"/>
    <property type="project" value="UniProtKB-UniRule"/>
</dbReference>
<evidence type="ECO:0000256" key="1">
    <source>
        <dbReference type="ARBA" id="ARBA00000098"/>
    </source>
</evidence>
<dbReference type="CDD" id="cd09600">
    <property type="entry name" value="M1_APN"/>
    <property type="match status" value="1"/>
</dbReference>
<dbReference type="InterPro" id="IPR045357">
    <property type="entry name" value="Aminopeptidase_N-like_N"/>
</dbReference>
<feature type="domain" description="Aminopeptidase N-like N-terminal" evidence="16">
    <location>
        <begin position="46"/>
        <end position="193"/>
    </location>
</feature>